<keyword evidence="3" id="KW-1185">Reference proteome</keyword>
<dbReference type="EMBL" id="CP098755">
    <property type="protein sequence ID" value="USG65065.1"/>
    <property type="molecule type" value="Genomic_DNA"/>
</dbReference>
<dbReference type="InterPro" id="IPR029058">
    <property type="entry name" value="AB_hydrolase_fold"/>
</dbReference>
<feature type="domain" description="AB hydrolase-1" evidence="1">
    <location>
        <begin position="24"/>
        <end position="127"/>
    </location>
</feature>
<dbReference type="SUPFAM" id="SSF53474">
    <property type="entry name" value="alpha/beta-Hydrolases"/>
    <property type="match status" value="1"/>
</dbReference>
<proteinExistence type="predicted"/>
<sequence>MYTTYDHEWKGLTFRIAEWTGGSPTIVGIHGLAGNHKHFTALANELSPEYRVLAYDVRGRGNSSRAEQDSSILLHAEDTIELIESLGIKSPILIGHSMGAFIAAIVASKYKNLAGVVLVDGAGLLTSKEIEIVKPALDRLGKSFPSKEAYIHHSQNIYHAMGLEWNEYFEEGILYGVEEVDGQVRFKGEPEVIMKDLESIERDFDHKQICSSIACPVLLVIANGKIGGSPVYTEESYSKTKEYTANLQSYLSDANHYSILLDRQPDLAHRIKQFIAEISESDLKGDH</sequence>
<evidence type="ECO:0000313" key="2">
    <source>
        <dbReference type="EMBL" id="USG65065.1"/>
    </source>
</evidence>
<name>A0ABY4WGU2_9BACL</name>
<dbReference type="PANTHER" id="PTHR43798">
    <property type="entry name" value="MONOACYLGLYCEROL LIPASE"/>
    <property type="match status" value="1"/>
</dbReference>
<dbReference type="RefSeq" id="WP_251872172.1">
    <property type="nucleotide sequence ID" value="NZ_CP098755.1"/>
</dbReference>
<dbReference type="PANTHER" id="PTHR43798:SF5">
    <property type="entry name" value="MONOACYLGLYCEROL LIPASE ABHD6"/>
    <property type="match status" value="1"/>
</dbReference>
<gene>
    <name evidence="2" type="ORF">NDK47_23555</name>
</gene>
<keyword evidence="2" id="KW-0378">Hydrolase</keyword>
<reference evidence="2" key="1">
    <citation type="submission" date="2022-06" db="EMBL/GenBank/DDBJ databases">
        <title>Genome sequencing of Brevibacillus sp. BB3-R1.</title>
        <authorList>
            <person name="Heo J."/>
            <person name="Lee D."/>
            <person name="Won M."/>
            <person name="Han B.-H."/>
            <person name="Hong S.-B."/>
            <person name="Kwon S.-W."/>
        </authorList>
    </citation>
    <scope>NUCLEOTIDE SEQUENCE</scope>
    <source>
        <strain evidence="2">BB3-R1</strain>
    </source>
</reference>
<accession>A0ABY4WGU2</accession>
<dbReference type="InterPro" id="IPR000073">
    <property type="entry name" value="AB_hydrolase_1"/>
</dbReference>
<evidence type="ECO:0000259" key="1">
    <source>
        <dbReference type="Pfam" id="PF00561"/>
    </source>
</evidence>
<dbReference type="GO" id="GO:0016787">
    <property type="term" value="F:hydrolase activity"/>
    <property type="evidence" value="ECO:0007669"/>
    <property type="project" value="UniProtKB-KW"/>
</dbReference>
<dbReference type="Pfam" id="PF00561">
    <property type="entry name" value="Abhydrolase_1"/>
    <property type="match status" value="1"/>
</dbReference>
<evidence type="ECO:0000313" key="3">
    <source>
        <dbReference type="Proteomes" id="UP001056500"/>
    </source>
</evidence>
<dbReference type="Gene3D" id="3.40.50.1820">
    <property type="entry name" value="alpha/beta hydrolase"/>
    <property type="match status" value="1"/>
</dbReference>
<protein>
    <submittedName>
        <fullName evidence="2">Alpha/beta hydrolase</fullName>
    </submittedName>
</protein>
<dbReference type="InterPro" id="IPR050266">
    <property type="entry name" value="AB_hydrolase_sf"/>
</dbReference>
<organism evidence="2 3">
    <name type="scientific">Brevibacillus ruminantium</name>
    <dbReference type="NCBI Taxonomy" id="2950604"/>
    <lineage>
        <taxon>Bacteria</taxon>
        <taxon>Bacillati</taxon>
        <taxon>Bacillota</taxon>
        <taxon>Bacilli</taxon>
        <taxon>Bacillales</taxon>
        <taxon>Paenibacillaceae</taxon>
        <taxon>Brevibacillus</taxon>
    </lineage>
</organism>
<dbReference type="Proteomes" id="UP001056500">
    <property type="component" value="Chromosome"/>
</dbReference>